<feature type="domain" description="Mammalian cell entry C-terminal" evidence="2">
    <location>
        <begin position="121"/>
        <end position="287"/>
    </location>
</feature>
<dbReference type="InterPro" id="IPR024516">
    <property type="entry name" value="Mce_C"/>
</dbReference>
<dbReference type="RefSeq" id="WP_233722466.1">
    <property type="nucleotide sequence ID" value="NZ_JAJVCN010000001.1"/>
</dbReference>
<organism evidence="3 4">
    <name type="scientific">Kibdelosporangium philippinense</name>
    <dbReference type="NCBI Taxonomy" id="211113"/>
    <lineage>
        <taxon>Bacteria</taxon>
        <taxon>Bacillati</taxon>
        <taxon>Actinomycetota</taxon>
        <taxon>Actinomycetes</taxon>
        <taxon>Pseudonocardiales</taxon>
        <taxon>Pseudonocardiaceae</taxon>
        <taxon>Kibdelosporangium</taxon>
    </lineage>
</organism>
<accession>A0ABS8Z495</accession>
<dbReference type="NCBIfam" id="TIGR00996">
    <property type="entry name" value="Mtu_fam_mce"/>
    <property type="match status" value="1"/>
</dbReference>
<sequence length="407" mass="43114">MLTRAVKWRFVAFIVIAVVAVTYAGARYAGLDRLFGASGYVVTMQLRDSGGIFTNAEVTYRGVTVGRVGEMHLTDQGVDVELVMETGHEVPADTKATVANRSAIGEQYVDLQPTSERGPYLGEGSVIPSDRTSIPPATETMLSNLDGLVRSVPVDSLRTVVDELNTAFAGTGNDLQLLLDSAGQFTATASQHLPQTTGLLSTGRTVLERQQAEAQKLRAFSDGLQKLSAQLKTSDPDLRKLIQVTPVVADQVVDILRMSGPDLGVVFANLLTTTTITTSRTAAIEQFMVAYPVISAFTPSTSPDGTGHLGIMLNFFDPPPCVKGYEGTKQRSASQTDPIPVNRNAYCAEPPNSPIGVRGSQNAPFAGVPKHVPSGGQAAQPQLPGVLSLNRGGSGLQNIGQLLGLPR</sequence>
<gene>
    <name evidence="3" type="ORF">LWC34_00865</name>
</gene>
<dbReference type="PANTHER" id="PTHR33371:SF16">
    <property type="entry name" value="MCE-FAMILY PROTEIN MCE3F"/>
    <property type="match status" value="1"/>
</dbReference>
<protein>
    <submittedName>
        <fullName evidence="3">MCE family protein</fullName>
    </submittedName>
</protein>
<dbReference type="PANTHER" id="PTHR33371">
    <property type="entry name" value="INTERMEMBRANE PHOSPHOLIPID TRANSPORT SYSTEM BINDING PROTEIN MLAD-RELATED"/>
    <property type="match status" value="1"/>
</dbReference>
<dbReference type="Pfam" id="PF02470">
    <property type="entry name" value="MlaD"/>
    <property type="match status" value="1"/>
</dbReference>
<dbReference type="InterPro" id="IPR005693">
    <property type="entry name" value="Mce"/>
</dbReference>
<evidence type="ECO:0000313" key="4">
    <source>
        <dbReference type="Proteomes" id="UP001521150"/>
    </source>
</evidence>
<evidence type="ECO:0000313" key="3">
    <source>
        <dbReference type="EMBL" id="MCE7001398.1"/>
    </source>
</evidence>
<comment type="caution">
    <text evidence="3">The sequence shown here is derived from an EMBL/GenBank/DDBJ whole genome shotgun (WGS) entry which is preliminary data.</text>
</comment>
<reference evidence="3 4" key="1">
    <citation type="submission" date="2021-12" db="EMBL/GenBank/DDBJ databases">
        <title>Genome sequence of Kibdelosporangium philippinense ATCC 49844.</title>
        <authorList>
            <person name="Fedorov E.A."/>
            <person name="Omeragic M."/>
            <person name="Shalygina K.F."/>
            <person name="Maclea K.S."/>
        </authorList>
    </citation>
    <scope>NUCLEOTIDE SEQUENCE [LARGE SCALE GENOMIC DNA]</scope>
    <source>
        <strain evidence="3 4">ATCC 49844</strain>
    </source>
</reference>
<name>A0ABS8Z495_9PSEU</name>
<dbReference type="EMBL" id="JAJVCN010000001">
    <property type="protein sequence ID" value="MCE7001398.1"/>
    <property type="molecule type" value="Genomic_DNA"/>
</dbReference>
<dbReference type="Pfam" id="PF11887">
    <property type="entry name" value="Mce4_CUP1"/>
    <property type="match status" value="1"/>
</dbReference>
<feature type="domain" description="Mce/MlaD" evidence="1">
    <location>
        <begin position="39"/>
        <end position="113"/>
    </location>
</feature>
<evidence type="ECO:0000259" key="2">
    <source>
        <dbReference type="Pfam" id="PF11887"/>
    </source>
</evidence>
<dbReference type="InterPro" id="IPR052336">
    <property type="entry name" value="MlaD_Phospholipid_Transporter"/>
</dbReference>
<evidence type="ECO:0000259" key="1">
    <source>
        <dbReference type="Pfam" id="PF02470"/>
    </source>
</evidence>
<proteinExistence type="predicted"/>
<keyword evidence="4" id="KW-1185">Reference proteome</keyword>
<dbReference type="Proteomes" id="UP001521150">
    <property type="component" value="Unassembled WGS sequence"/>
</dbReference>
<dbReference type="InterPro" id="IPR003399">
    <property type="entry name" value="Mce/MlaD"/>
</dbReference>